<dbReference type="Pfam" id="PF02463">
    <property type="entry name" value="SMC_N"/>
    <property type="match status" value="1"/>
</dbReference>
<dbReference type="Proteomes" id="UP000007882">
    <property type="component" value="Chromosome"/>
</dbReference>
<comment type="similarity">
    <text evidence="1">Belongs to the SMC family. SbcC subfamily.</text>
</comment>
<evidence type="ECO:0000313" key="6">
    <source>
        <dbReference type="Proteomes" id="UP000007882"/>
    </source>
</evidence>
<reference evidence="5 6" key="1">
    <citation type="submission" date="2012-02" db="EMBL/GenBank/DDBJ databases">
        <title>Complete genome sequence of Actinoplanes missouriensis 431 (= NBRC 102363).</title>
        <authorList>
            <person name="Ohnishi Y."/>
            <person name="Ishikawa J."/>
            <person name="Sekine M."/>
            <person name="Hosoyama A."/>
            <person name="Harada T."/>
            <person name="Narita H."/>
            <person name="Hata T."/>
            <person name="Konno Y."/>
            <person name="Tutikane K."/>
            <person name="Fujita N."/>
            <person name="Horinouchi S."/>
            <person name="Hayakawa M."/>
        </authorList>
    </citation>
    <scope>NUCLEOTIDE SEQUENCE [LARGE SCALE GENOMIC DNA]</scope>
    <source>
        <strain evidence="6">ATCC 14538 / DSM 43046 / CBS 188.64 / JCM 3121 / NBRC 102363 / NCIMB 12654 / NRRL B-3342 / UNCC 431</strain>
    </source>
</reference>
<dbReference type="eggNOG" id="COG1196">
    <property type="taxonomic scope" value="Bacteria"/>
</dbReference>
<dbReference type="AlphaFoldDB" id="I0HFY3"/>
<feature type="domain" description="RecF/RecN/SMC N-terminal" evidence="4">
    <location>
        <begin position="65"/>
        <end position="645"/>
    </location>
</feature>
<dbReference type="Gene3D" id="3.40.50.300">
    <property type="entry name" value="P-loop containing nucleotide triphosphate hydrolases"/>
    <property type="match status" value="2"/>
</dbReference>
<comment type="subunit">
    <text evidence="2">Heterodimer of SbcC and SbcD.</text>
</comment>
<evidence type="ECO:0000313" key="5">
    <source>
        <dbReference type="EMBL" id="BAL91920.1"/>
    </source>
</evidence>
<dbReference type="STRING" id="512565.AMIS_67000"/>
<organism evidence="5 6">
    <name type="scientific">Actinoplanes missouriensis (strain ATCC 14538 / DSM 43046 / CBS 188.64 / JCM 3121 / NBRC 102363 / NCIMB 12654 / NRRL B-3342 / UNCC 431)</name>
    <dbReference type="NCBI Taxonomy" id="512565"/>
    <lineage>
        <taxon>Bacteria</taxon>
        <taxon>Bacillati</taxon>
        <taxon>Actinomycetota</taxon>
        <taxon>Actinomycetes</taxon>
        <taxon>Micromonosporales</taxon>
        <taxon>Micromonosporaceae</taxon>
        <taxon>Actinoplanes</taxon>
    </lineage>
</organism>
<dbReference type="PATRIC" id="fig|512565.3.peg.6701"/>
<dbReference type="HOGENOM" id="CLU_348453_0_0_11"/>
<gene>
    <name evidence="5" type="ordered locus">AMIS_67000</name>
</gene>
<dbReference type="InterPro" id="IPR003395">
    <property type="entry name" value="RecF/RecN/SMC_N"/>
</dbReference>
<name>I0HFY3_ACTM4</name>
<evidence type="ECO:0000259" key="4">
    <source>
        <dbReference type="Pfam" id="PF02463"/>
    </source>
</evidence>
<dbReference type="PANTHER" id="PTHR32114">
    <property type="entry name" value="ABC TRANSPORTER ABCH.3"/>
    <property type="match status" value="1"/>
</dbReference>
<dbReference type="KEGG" id="ams:AMIS_67000"/>
<dbReference type="OrthoDB" id="4428168at2"/>
<dbReference type="InterPro" id="IPR027417">
    <property type="entry name" value="P-loop_NTPase"/>
</dbReference>
<accession>I0HFY3</accession>
<dbReference type="SUPFAM" id="SSF52540">
    <property type="entry name" value="P-loop containing nucleoside triphosphate hydrolases"/>
    <property type="match status" value="1"/>
</dbReference>
<proteinExistence type="inferred from homology"/>
<dbReference type="PANTHER" id="PTHR32114:SF2">
    <property type="entry name" value="ABC TRANSPORTER ABCH.3"/>
    <property type="match status" value="1"/>
</dbReference>
<dbReference type="EMBL" id="AP012319">
    <property type="protein sequence ID" value="BAL91920.1"/>
    <property type="molecule type" value="Genomic_DNA"/>
</dbReference>
<sequence>MDDAITLYHELTDRLSAHGATGPETDLVLAAFRGEETLAAVMRGEALPDVPVGSAESDDAPEVFLESVETTGFRGIGPHTALRLKPEPGLTVIAGRNGSAKSSLAESIEYGLTEDSPRWSQRPAIFREGWRNVHYTGERSIAVKLRSASSGQPVVIRRAWGVGETDLAASTMSVTRNGATVPPEDRPEWLGPSDRFRPYLSARDLERVIGAKPTELYDSIAPILGLAPLSTASARLQTLRKERDDRVVALRGAFNDLRTRLEGMDDPRAAEAVRLLGKQAARANLAALADLAAGETGGVDAHAASAARRLAELELPEVGHTLRELAKAQESVQQLARTETAVGHRVADLLWGALEMHRDQGDRSCPVCQVGVLDSAWREGAEQEVSRLRSATATVRAATDRSGELLRQAQGEINDVRRMLDPVVAALASVLPDQCAATDQALEVLAVDQVSWPAVSVAHQRLSTAAAEWLAGRHDAWQEPGAAIRRWVEDAQVVRAEADELALLTKSRNALTAVADRMRDDRFQAAAQQSQHIWELLRQESNVAMGEIKLGGTNTRRRVDISVAVDGTDTPALAVMSQGELHAFGLALFLPRACADASPYRFVVIDDPVQSMDPSKVDGFAEVLREVARTRQVVVFTHDDRLPEAIRRLGIDADVREVSRREGSVVEVRKNLWPAKRYLEDARAVARDKEIPEQARRLMVAGFCRSALEATAMDRYRAAQYAAGTPLREIDAALGTAHSVQDKLTLGLFGDPSRRGDLYAQLNRSRVPRAVDTVKAVAKAVHGHCDMDSMDMVVASELLVARLS</sequence>
<protein>
    <recommendedName>
        <fullName evidence="3">Nuclease SbcCD subunit C</fullName>
    </recommendedName>
</protein>
<evidence type="ECO:0000256" key="2">
    <source>
        <dbReference type="ARBA" id="ARBA00011322"/>
    </source>
</evidence>
<evidence type="ECO:0000256" key="3">
    <source>
        <dbReference type="ARBA" id="ARBA00013368"/>
    </source>
</evidence>
<dbReference type="RefSeq" id="WP_014446805.1">
    <property type="nucleotide sequence ID" value="NC_017093.1"/>
</dbReference>
<evidence type="ECO:0000256" key="1">
    <source>
        <dbReference type="ARBA" id="ARBA00006930"/>
    </source>
</evidence>
<keyword evidence="6" id="KW-1185">Reference proteome</keyword>